<evidence type="ECO:0000313" key="2">
    <source>
        <dbReference type="EMBL" id="RPE36920.1"/>
    </source>
</evidence>
<dbReference type="InterPro" id="IPR011009">
    <property type="entry name" value="Kinase-like_dom_sf"/>
</dbReference>
<protein>
    <submittedName>
        <fullName evidence="2">Phosphotransferase family enzyme</fullName>
    </submittedName>
</protein>
<reference evidence="2 3" key="1">
    <citation type="submission" date="2018-11" db="EMBL/GenBank/DDBJ databases">
        <title>Sequencing the genomes of 1000 actinobacteria strains.</title>
        <authorList>
            <person name="Klenk H.-P."/>
        </authorList>
    </citation>
    <scope>NUCLEOTIDE SEQUENCE [LARGE SCALE GENOMIC DNA]</scope>
    <source>
        <strain evidence="2 3">DSM 44781</strain>
    </source>
</reference>
<dbReference type="Proteomes" id="UP000266906">
    <property type="component" value="Unassembled WGS sequence"/>
</dbReference>
<evidence type="ECO:0000313" key="3">
    <source>
        <dbReference type="Proteomes" id="UP000266906"/>
    </source>
</evidence>
<feature type="domain" description="Aminoglycoside phosphotransferase" evidence="1">
    <location>
        <begin position="15"/>
        <end position="207"/>
    </location>
</feature>
<dbReference type="Gene3D" id="3.90.1200.10">
    <property type="match status" value="1"/>
</dbReference>
<name>A0A3N4SE71_9ACTN</name>
<evidence type="ECO:0000259" key="1">
    <source>
        <dbReference type="Pfam" id="PF01636"/>
    </source>
</evidence>
<keyword evidence="3" id="KW-1185">Reference proteome</keyword>
<dbReference type="Pfam" id="PF01636">
    <property type="entry name" value="APH"/>
    <property type="match status" value="1"/>
</dbReference>
<comment type="caution">
    <text evidence="2">The sequence shown here is derived from an EMBL/GenBank/DDBJ whole genome shotgun (WGS) entry which is preliminary data.</text>
</comment>
<gene>
    <name evidence="2" type="ORF">EDD38_5301</name>
</gene>
<dbReference type="RefSeq" id="WP_123819761.1">
    <property type="nucleotide sequence ID" value="NZ_RKQG01000001.1"/>
</dbReference>
<dbReference type="AlphaFoldDB" id="A0A3N4SE71"/>
<accession>A0A3N4SE71</accession>
<proteinExistence type="predicted"/>
<dbReference type="InterPro" id="IPR002575">
    <property type="entry name" value="Aminoglycoside_PTrfase"/>
</dbReference>
<organism evidence="2 3">
    <name type="scientific">Kitasatospora cineracea</name>
    <dbReference type="NCBI Taxonomy" id="88074"/>
    <lineage>
        <taxon>Bacteria</taxon>
        <taxon>Bacillati</taxon>
        <taxon>Actinomycetota</taxon>
        <taxon>Actinomycetes</taxon>
        <taxon>Kitasatosporales</taxon>
        <taxon>Streptomycetaceae</taxon>
        <taxon>Kitasatospora</taxon>
    </lineage>
</organism>
<dbReference type="SUPFAM" id="SSF56112">
    <property type="entry name" value="Protein kinase-like (PK-like)"/>
    <property type="match status" value="1"/>
</dbReference>
<sequence length="273" mass="29196">MTAQWTTHGVDLHPDAVHKRFRADAHGEPEREWRALTLLDRYAPGLAARPLGRADGTVTMSRLPGTVLRGAVLTGRHLDALARAVRRLHGAVPAGEAARLPGRRWDVRESADAVRARAGAVRAPGTGRALAAGLRWLDGAQEALAAGGAAAVPVLGQADGNLANFLWDGADVRLVDFEDSGRSDRSYELAEMVEHVSAWVDTDLDAGAFLSRFPLSPAEECRLLECRRLFALLWLVFLSGDPATAARNPPGTPARQAVRLLALLDAPPPSAAR</sequence>
<dbReference type="EMBL" id="RKQG01000001">
    <property type="protein sequence ID" value="RPE36920.1"/>
    <property type="molecule type" value="Genomic_DNA"/>
</dbReference>